<proteinExistence type="predicted"/>
<evidence type="ECO:0000313" key="3">
    <source>
        <dbReference type="Proteomes" id="UP000324800"/>
    </source>
</evidence>
<dbReference type="AlphaFoldDB" id="A0A5J4WBX8"/>
<name>A0A5J4WBX8_9EUKA</name>
<gene>
    <name evidence="2" type="ORF">EZS28_012310</name>
</gene>
<reference evidence="2 3" key="1">
    <citation type="submission" date="2019-03" db="EMBL/GenBank/DDBJ databases">
        <title>Single cell metagenomics reveals metabolic interactions within the superorganism composed of flagellate Streblomastix strix and complex community of Bacteroidetes bacteria on its surface.</title>
        <authorList>
            <person name="Treitli S.C."/>
            <person name="Kolisko M."/>
            <person name="Husnik F."/>
            <person name="Keeling P."/>
            <person name="Hampl V."/>
        </authorList>
    </citation>
    <scope>NUCLEOTIDE SEQUENCE [LARGE SCALE GENOMIC DNA]</scope>
    <source>
        <strain evidence="2">ST1C</strain>
    </source>
</reference>
<evidence type="ECO:0000256" key="1">
    <source>
        <dbReference type="SAM" id="MobiDB-lite"/>
    </source>
</evidence>
<organism evidence="2 3">
    <name type="scientific">Streblomastix strix</name>
    <dbReference type="NCBI Taxonomy" id="222440"/>
    <lineage>
        <taxon>Eukaryota</taxon>
        <taxon>Metamonada</taxon>
        <taxon>Preaxostyla</taxon>
        <taxon>Oxymonadida</taxon>
        <taxon>Streblomastigidae</taxon>
        <taxon>Streblomastix</taxon>
    </lineage>
</organism>
<feature type="region of interest" description="Disordered" evidence="1">
    <location>
        <begin position="1"/>
        <end position="26"/>
    </location>
</feature>
<dbReference type="Proteomes" id="UP000324800">
    <property type="component" value="Unassembled WGS sequence"/>
</dbReference>
<evidence type="ECO:0000313" key="2">
    <source>
        <dbReference type="EMBL" id="KAA6392166.1"/>
    </source>
</evidence>
<accession>A0A5J4WBX8</accession>
<sequence>MSNINNDNNQGNYSPRTLPSFDQSSGTKEVDFLLNQSNPVSGFGKLKGKLQQPGSRSQRFVNIDPDGKQRTLQRSSSSRTMKKRNSGYCIVYQGSRYYSLRYILNLLQMLMLMLSCNQHLRTINTQQDYTLNLT</sequence>
<feature type="region of interest" description="Disordered" evidence="1">
    <location>
        <begin position="42"/>
        <end position="80"/>
    </location>
</feature>
<protein>
    <submittedName>
        <fullName evidence="2">Uncharacterized protein</fullName>
    </submittedName>
</protein>
<comment type="caution">
    <text evidence="2">The sequence shown here is derived from an EMBL/GenBank/DDBJ whole genome shotgun (WGS) entry which is preliminary data.</text>
</comment>
<dbReference type="EMBL" id="SNRW01002636">
    <property type="protein sequence ID" value="KAA6392166.1"/>
    <property type="molecule type" value="Genomic_DNA"/>
</dbReference>